<reference evidence="3" key="1">
    <citation type="journal article" date="2023" name="Mol. Phylogenet. Evol.">
        <title>Genome-scale phylogeny and comparative genomics of the fungal order Sordariales.</title>
        <authorList>
            <person name="Hensen N."/>
            <person name="Bonometti L."/>
            <person name="Westerberg I."/>
            <person name="Brannstrom I.O."/>
            <person name="Guillou S."/>
            <person name="Cros-Aarteil S."/>
            <person name="Calhoun S."/>
            <person name="Haridas S."/>
            <person name="Kuo A."/>
            <person name="Mondo S."/>
            <person name="Pangilinan J."/>
            <person name="Riley R."/>
            <person name="LaButti K."/>
            <person name="Andreopoulos B."/>
            <person name="Lipzen A."/>
            <person name="Chen C."/>
            <person name="Yan M."/>
            <person name="Daum C."/>
            <person name="Ng V."/>
            <person name="Clum A."/>
            <person name="Steindorff A."/>
            <person name="Ohm R.A."/>
            <person name="Martin F."/>
            <person name="Silar P."/>
            <person name="Natvig D.O."/>
            <person name="Lalanne C."/>
            <person name="Gautier V."/>
            <person name="Ament-Velasquez S.L."/>
            <person name="Kruys A."/>
            <person name="Hutchinson M.I."/>
            <person name="Powell A.J."/>
            <person name="Barry K."/>
            <person name="Miller A.N."/>
            <person name="Grigoriev I.V."/>
            <person name="Debuchy R."/>
            <person name="Gladieux P."/>
            <person name="Hiltunen Thoren M."/>
            <person name="Johannesson H."/>
        </authorList>
    </citation>
    <scope>NUCLEOTIDE SEQUENCE</scope>
    <source>
        <strain evidence="3">PSN309</strain>
    </source>
</reference>
<dbReference type="Gene3D" id="3.30.420.40">
    <property type="match status" value="1"/>
</dbReference>
<dbReference type="PANTHER" id="PTHR14187:SF5">
    <property type="entry name" value="HEAT SHOCK 70 KDA PROTEIN 12A"/>
    <property type="match status" value="1"/>
</dbReference>
<dbReference type="EMBL" id="MU864390">
    <property type="protein sequence ID" value="KAK4188308.1"/>
    <property type="molecule type" value="Genomic_DNA"/>
</dbReference>
<organism evidence="3 4">
    <name type="scientific">Podospora australis</name>
    <dbReference type="NCBI Taxonomy" id="1536484"/>
    <lineage>
        <taxon>Eukaryota</taxon>
        <taxon>Fungi</taxon>
        <taxon>Dikarya</taxon>
        <taxon>Ascomycota</taxon>
        <taxon>Pezizomycotina</taxon>
        <taxon>Sordariomycetes</taxon>
        <taxon>Sordariomycetidae</taxon>
        <taxon>Sordariales</taxon>
        <taxon>Podosporaceae</taxon>
        <taxon>Podospora</taxon>
    </lineage>
</organism>
<dbReference type="PRINTS" id="PR00301">
    <property type="entry name" value="HEATSHOCK70"/>
</dbReference>
<evidence type="ECO:0008006" key="5">
    <source>
        <dbReference type="Google" id="ProtNLM"/>
    </source>
</evidence>
<evidence type="ECO:0000313" key="4">
    <source>
        <dbReference type="Proteomes" id="UP001302126"/>
    </source>
</evidence>
<comment type="caution">
    <text evidence="3">The sequence shown here is derived from an EMBL/GenBank/DDBJ whole genome shotgun (WGS) entry which is preliminary data.</text>
</comment>
<dbReference type="AlphaFoldDB" id="A0AAN6WVB4"/>
<dbReference type="GO" id="GO:0140662">
    <property type="term" value="F:ATP-dependent protein folding chaperone"/>
    <property type="evidence" value="ECO:0007669"/>
    <property type="project" value="InterPro"/>
</dbReference>
<dbReference type="GO" id="GO:0005524">
    <property type="term" value="F:ATP binding"/>
    <property type="evidence" value="ECO:0007669"/>
    <property type="project" value="UniProtKB-KW"/>
</dbReference>
<accession>A0AAN6WVB4</accession>
<evidence type="ECO:0000256" key="1">
    <source>
        <dbReference type="ARBA" id="ARBA00022741"/>
    </source>
</evidence>
<keyword evidence="2" id="KW-0067">ATP-binding</keyword>
<name>A0AAN6WVB4_9PEZI</name>
<dbReference type="SUPFAM" id="SSF53067">
    <property type="entry name" value="Actin-like ATPase domain"/>
    <property type="match status" value="2"/>
</dbReference>
<dbReference type="CDD" id="cd10170">
    <property type="entry name" value="ASKHA_NBD_HSP70"/>
    <property type="match status" value="1"/>
</dbReference>
<evidence type="ECO:0000313" key="3">
    <source>
        <dbReference type="EMBL" id="KAK4188308.1"/>
    </source>
</evidence>
<dbReference type="InterPro" id="IPR013126">
    <property type="entry name" value="Hsp_70_fam"/>
</dbReference>
<keyword evidence="4" id="KW-1185">Reference proteome</keyword>
<gene>
    <name evidence="3" type="ORF">QBC35DRAFT_523026</name>
</gene>
<dbReference type="InterPro" id="IPR043129">
    <property type="entry name" value="ATPase_NBD"/>
</dbReference>
<proteinExistence type="predicted"/>
<dbReference type="Pfam" id="PF00012">
    <property type="entry name" value="HSP70"/>
    <property type="match status" value="1"/>
</dbReference>
<keyword evidence="1" id="KW-0547">Nucleotide-binding</keyword>
<reference evidence="3" key="2">
    <citation type="submission" date="2023-05" db="EMBL/GenBank/DDBJ databases">
        <authorList>
            <consortium name="Lawrence Berkeley National Laboratory"/>
            <person name="Steindorff A."/>
            <person name="Hensen N."/>
            <person name="Bonometti L."/>
            <person name="Westerberg I."/>
            <person name="Brannstrom I.O."/>
            <person name="Guillou S."/>
            <person name="Cros-Aarteil S."/>
            <person name="Calhoun S."/>
            <person name="Haridas S."/>
            <person name="Kuo A."/>
            <person name="Mondo S."/>
            <person name="Pangilinan J."/>
            <person name="Riley R."/>
            <person name="Labutti K."/>
            <person name="Andreopoulos B."/>
            <person name="Lipzen A."/>
            <person name="Chen C."/>
            <person name="Yanf M."/>
            <person name="Daum C."/>
            <person name="Ng V."/>
            <person name="Clum A."/>
            <person name="Ohm R."/>
            <person name="Martin F."/>
            <person name="Silar P."/>
            <person name="Natvig D."/>
            <person name="Lalanne C."/>
            <person name="Gautier V."/>
            <person name="Ament-Velasquez S.L."/>
            <person name="Kruys A."/>
            <person name="Hutchinson M.I."/>
            <person name="Powell A.J."/>
            <person name="Barry K."/>
            <person name="Miller A.N."/>
            <person name="Grigoriev I.V."/>
            <person name="Debuchy R."/>
            <person name="Gladieux P."/>
            <person name="Thoren M.H."/>
            <person name="Johannesson H."/>
        </authorList>
    </citation>
    <scope>NUCLEOTIDE SEQUENCE</scope>
    <source>
        <strain evidence="3">PSN309</strain>
    </source>
</reference>
<sequence length="547" mass="61623">MAPSSADTGGGDNVIIVGIDFGTTYSGVAFTWSNKVERMEVITSWESELHSNADMEKVPTALAYGPQRALHWGYAIPFNLEQLRWFKLLLIDEDDLPDSVRNSSKVKEAREYLKKHAKTPVEVVGMYLRHIWNHSIQRVTETVSRNLVNFSKFHIIITLPAIWPAYAQGRMREATSHAGMLSDRIAGATELAFLSEPEAAALATLSDMEDRRDIKANDSFVVVDCGGGTADLISYDMVSVAPMRVKECVKGQGDLCGAVFVDEAFLDILKEKFEWKFKIPFECLDKKELRSSQSIPKIVLTSDDTKRTFDPVVKKIIGMVDEQVTAVREKKGKDPKRLGPRVTHIGDTIEVLQSRRSAPWTAICRGAVIYAATLRGLSPLSIEVKSRVARVSYSNCFNDYWKQEKHDVVDKSWNDDTQTWMAKSQMEWFLKIGDRINDGKKIRFSCARLFPTDITNINPCEAEIYSSSAPIPPKKFDVTTKQLCTVKWDSEIDITTLPTFTNQLGKVFYELLYDVEMTAVGGMPDFAVYHNGKRQGSKHVIIDYTTK</sequence>
<dbReference type="Proteomes" id="UP001302126">
    <property type="component" value="Unassembled WGS sequence"/>
</dbReference>
<protein>
    <recommendedName>
        <fullName evidence="5">Actin-like ATPase domain-containing protein</fullName>
    </recommendedName>
</protein>
<evidence type="ECO:0000256" key="2">
    <source>
        <dbReference type="ARBA" id="ARBA00022840"/>
    </source>
</evidence>
<dbReference type="PANTHER" id="PTHR14187">
    <property type="entry name" value="ALPHA KINASE/ELONGATION FACTOR 2 KINASE"/>
    <property type="match status" value="1"/>
</dbReference>